<dbReference type="Pfam" id="PF21178">
    <property type="entry name" value="Itf52_C"/>
    <property type="match status" value="1"/>
</dbReference>
<evidence type="ECO:0000259" key="2">
    <source>
        <dbReference type="Pfam" id="PF23352"/>
    </source>
</evidence>
<accession>T1JK26</accession>
<feature type="domain" description="IFT52 central" evidence="2">
    <location>
        <begin position="278"/>
        <end position="358"/>
    </location>
</feature>
<evidence type="ECO:0000259" key="1">
    <source>
        <dbReference type="Pfam" id="PF21178"/>
    </source>
</evidence>
<dbReference type="GO" id="GO:0060271">
    <property type="term" value="P:cilium assembly"/>
    <property type="evidence" value="ECO:0007669"/>
    <property type="project" value="TreeGrafter"/>
</dbReference>
<dbReference type="EnsemblMetazoa" id="SMAR014206-RA">
    <property type="protein sequence ID" value="SMAR014206-PA"/>
    <property type="gene ID" value="SMAR014206"/>
</dbReference>
<dbReference type="GO" id="GO:0005814">
    <property type="term" value="C:centriole"/>
    <property type="evidence" value="ECO:0007669"/>
    <property type="project" value="TreeGrafter"/>
</dbReference>
<dbReference type="STRING" id="126957.T1JK26"/>
<keyword evidence="5" id="KW-1185">Reference proteome</keyword>
<dbReference type="HOGENOM" id="CLU_027692_0_0_1"/>
<dbReference type="Gene3D" id="6.10.250.2800">
    <property type="match status" value="1"/>
</dbReference>
<dbReference type="EMBL" id="JH432107">
    <property type="status" value="NOT_ANNOTATED_CDS"/>
    <property type="molecule type" value="Genomic_DNA"/>
</dbReference>
<dbReference type="PANTHER" id="PTHR12969">
    <property type="entry name" value="NGD5/OSM-6/IFT52"/>
    <property type="match status" value="1"/>
</dbReference>
<dbReference type="InterPro" id="IPR055460">
    <property type="entry name" value="IFT52_central"/>
</dbReference>
<dbReference type="InterPro" id="IPR039975">
    <property type="entry name" value="IFT52"/>
</dbReference>
<organism evidence="4 5">
    <name type="scientific">Strigamia maritima</name>
    <name type="common">European centipede</name>
    <name type="synonym">Geophilus maritimus</name>
    <dbReference type="NCBI Taxonomy" id="126957"/>
    <lineage>
        <taxon>Eukaryota</taxon>
        <taxon>Metazoa</taxon>
        <taxon>Ecdysozoa</taxon>
        <taxon>Arthropoda</taxon>
        <taxon>Myriapoda</taxon>
        <taxon>Chilopoda</taxon>
        <taxon>Pleurostigmophora</taxon>
        <taxon>Geophilomorpha</taxon>
        <taxon>Linotaeniidae</taxon>
        <taxon>Strigamia</taxon>
    </lineage>
</organism>
<dbReference type="GO" id="GO:0030992">
    <property type="term" value="C:intraciliary transport particle B"/>
    <property type="evidence" value="ECO:0007669"/>
    <property type="project" value="TreeGrafter"/>
</dbReference>
<dbReference type="eggNOG" id="KOG3861">
    <property type="taxonomic scope" value="Eukaryota"/>
</dbReference>
<dbReference type="Pfam" id="PF23352">
    <property type="entry name" value="IFT52_central"/>
    <property type="match status" value="1"/>
</dbReference>
<dbReference type="OMA" id="NWNVEQN"/>
<sequence>MAPTAENQIIASGVEKSSTIIFNASKNEILTTSEGLKSLQRNLKSHWKVSNNKEELSVEILNQACVFVFGGPREKFTELEFNCMTKYMDSGGSILVLMGEGGEKNFKTNINFFLEEFGIMVNTDSVIRSTFYKYFHPKECLVSDGVLNRSISKAAGKSIPGLQNDEGNDSKALSFLYPFGATLNVAKPAIAVLSTGSIAVPRDRPVCAFYTNTKSGGKLAVLGSGLIFSDLYIDKEENNKIRDVLFQFLTGTDLKLNEIDADSPEITDYRTTPDIAKLAENVRVCLQESDEIPTDYTKLFDSKLFQVDMKVVPNAIKAFEQLSIKHEPLRLITPQFEAPYPPLQSAVFQPVFQELPNPSLELFDLDEAFSSERARLAQVTNKCNEDDLEYYVRECGEILAVTTRLPLVNRSAKHILEFVLAQVVEFKKLNQENEVDEGAAKLD</sequence>
<dbReference type="PhylomeDB" id="T1JK26"/>
<evidence type="ECO:0000313" key="5">
    <source>
        <dbReference type="Proteomes" id="UP000014500"/>
    </source>
</evidence>
<dbReference type="InterPro" id="IPR048643">
    <property type="entry name" value="Itf52_C"/>
</dbReference>
<dbReference type="InterPro" id="IPR055458">
    <property type="entry name" value="IFT52_GIFT"/>
</dbReference>
<protein>
    <recommendedName>
        <fullName evidence="6">ABC-type uncharacterized transport system domain-containing protein</fullName>
    </recommendedName>
</protein>
<reference evidence="4" key="2">
    <citation type="submission" date="2015-02" db="UniProtKB">
        <authorList>
            <consortium name="EnsemblMetazoa"/>
        </authorList>
    </citation>
    <scope>IDENTIFICATION</scope>
</reference>
<dbReference type="AlphaFoldDB" id="T1JK26"/>
<dbReference type="GO" id="GO:0042073">
    <property type="term" value="P:intraciliary transport"/>
    <property type="evidence" value="ECO:0007669"/>
    <property type="project" value="TreeGrafter"/>
</dbReference>
<dbReference type="PANTHER" id="PTHR12969:SF7">
    <property type="entry name" value="INTRAFLAGELLAR TRANSPORT PROTEIN 52 HOMOLOG"/>
    <property type="match status" value="1"/>
</dbReference>
<evidence type="ECO:0008006" key="6">
    <source>
        <dbReference type="Google" id="ProtNLM"/>
    </source>
</evidence>
<proteinExistence type="predicted"/>
<feature type="domain" description="Intraflagellar transport protein 52 C-terminal" evidence="1">
    <location>
        <begin position="369"/>
        <end position="420"/>
    </location>
</feature>
<evidence type="ECO:0000313" key="4">
    <source>
        <dbReference type="EnsemblMetazoa" id="SMAR014206-PA"/>
    </source>
</evidence>
<dbReference type="CDD" id="cd23683">
    <property type="entry name" value="IFT52_CTD"/>
    <property type="match status" value="1"/>
</dbReference>
<dbReference type="Pfam" id="PF23355">
    <property type="entry name" value="IFT52_GIFT"/>
    <property type="match status" value="1"/>
</dbReference>
<evidence type="ECO:0000259" key="3">
    <source>
        <dbReference type="Pfam" id="PF23355"/>
    </source>
</evidence>
<feature type="domain" description="IFT52 GIFT" evidence="3">
    <location>
        <begin position="19"/>
        <end position="262"/>
    </location>
</feature>
<name>T1JK26_STRMM</name>
<reference evidence="5" key="1">
    <citation type="submission" date="2011-05" db="EMBL/GenBank/DDBJ databases">
        <authorList>
            <person name="Richards S.R."/>
            <person name="Qu J."/>
            <person name="Jiang H."/>
            <person name="Jhangiani S.N."/>
            <person name="Agravi P."/>
            <person name="Goodspeed R."/>
            <person name="Gross S."/>
            <person name="Mandapat C."/>
            <person name="Jackson L."/>
            <person name="Mathew T."/>
            <person name="Pu L."/>
            <person name="Thornton R."/>
            <person name="Saada N."/>
            <person name="Wilczek-Boney K.B."/>
            <person name="Lee S."/>
            <person name="Kovar C."/>
            <person name="Wu Y."/>
            <person name="Scherer S.E."/>
            <person name="Worley K.C."/>
            <person name="Muzny D.M."/>
            <person name="Gibbs R."/>
        </authorList>
    </citation>
    <scope>NUCLEOTIDE SEQUENCE</scope>
    <source>
        <strain evidence="5">Brora</strain>
    </source>
</reference>
<dbReference type="Proteomes" id="UP000014500">
    <property type="component" value="Unassembled WGS sequence"/>
</dbReference>
<dbReference type="GO" id="GO:0005929">
    <property type="term" value="C:cilium"/>
    <property type="evidence" value="ECO:0007669"/>
    <property type="project" value="TreeGrafter"/>
</dbReference>